<dbReference type="InterPro" id="IPR025587">
    <property type="entry name" value="DUF4351"/>
</dbReference>
<feature type="domain" description="DUF4351" evidence="2">
    <location>
        <begin position="299"/>
        <end position="351"/>
    </location>
</feature>
<sequence>MSARKRSRAVSAPPPPPGADACALDADRPSSPAKPAKIDYDSPWKDALELYFKPAMALLAPDLHAVIDGSVPPEFLDKEMQSIEVPEGPPGDGRLYTDKLVKVRHIDGTDAWILVHVEVQGGAAGPQMIGWTAHRMYRYRTRIEDRHEILHAQAGQALPALYSLCILVASRSGPAHLEYRQDFLGQGVSFSFPVVHLSQWLERWDELEALARTNPFAVVIMAQLQALRYHGAERVAPTISLARLLYKYHYSREQIRLLLRLIEWMLRLPKDQAPVYMAALKHIKQEKKMGHILIAERIGMEKGQAKMLLQQLQHRFGPVDAETTARVQSAELDELETWLLNILDATTLEDVFQG</sequence>
<evidence type="ECO:0000313" key="4">
    <source>
        <dbReference type="Proteomes" id="UP001595756"/>
    </source>
</evidence>
<evidence type="ECO:0000313" key="3">
    <source>
        <dbReference type="EMBL" id="MFC4299396.1"/>
    </source>
</evidence>
<gene>
    <name evidence="3" type="ORF">ACFO0J_15235</name>
</gene>
<accession>A0ABV8S497</accession>
<dbReference type="PANTHER" id="PTHR35586">
    <property type="entry name" value="SLL1691 PROTEIN"/>
    <property type="match status" value="1"/>
</dbReference>
<dbReference type="Proteomes" id="UP001595756">
    <property type="component" value="Unassembled WGS sequence"/>
</dbReference>
<evidence type="ECO:0000256" key="1">
    <source>
        <dbReference type="SAM" id="MobiDB-lite"/>
    </source>
</evidence>
<keyword evidence="4" id="KW-1185">Reference proteome</keyword>
<dbReference type="Pfam" id="PF14261">
    <property type="entry name" value="DUF4351"/>
    <property type="match status" value="1"/>
</dbReference>
<dbReference type="EMBL" id="JBHSDY010000010">
    <property type="protein sequence ID" value="MFC4299396.1"/>
    <property type="molecule type" value="Genomic_DNA"/>
</dbReference>
<feature type="region of interest" description="Disordered" evidence="1">
    <location>
        <begin position="1"/>
        <end position="38"/>
    </location>
</feature>
<comment type="caution">
    <text evidence="3">The sequence shown here is derived from an EMBL/GenBank/DDBJ whole genome shotgun (WGS) entry which is preliminary data.</text>
</comment>
<reference evidence="4" key="1">
    <citation type="journal article" date="2019" name="Int. J. Syst. Evol. Microbiol.">
        <title>The Global Catalogue of Microorganisms (GCM) 10K type strain sequencing project: providing services to taxonomists for standard genome sequencing and annotation.</title>
        <authorList>
            <consortium name="The Broad Institute Genomics Platform"/>
            <consortium name="The Broad Institute Genome Sequencing Center for Infectious Disease"/>
            <person name="Wu L."/>
            <person name="Ma J."/>
        </authorList>
    </citation>
    <scope>NUCLEOTIDE SEQUENCE [LARGE SCALE GENOMIC DNA]</scope>
    <source>
        <strain evidence="4">CGMCC 1.19029</strain>
    </source>
</reference>
<dbReference type="RefSeq" id="WP_376813932.1">
    <property type="nucleotide sequence ID" value="NZ_JBHSDY010000010.1"/>
</dbReference>
<organism evidence="3 4">
    <name type="scientific">Castellaniella hirudinis</name>
    <dbReference type="NCBI Taxonomy" id="1144617"/>
    <lineage>
        <taxon>Bacteria</taxon>
        <taxon>Pseudomonadati</taxon>
        <taxon>Pseudomonadota</taxon>
        <taxon>Betaproteobacteria</taxon>
        <taxon>Burkholderiales</taxon>
        <taxon>Alcaligenaceae</taxon>
        <taxon>Castellaniella</taxon>
    </lineage>
</organism>
<name>A0ABV8S497_9BURK</name>
<dbReference type="PANTHER" id="PTHR35586:SF1">
    <property type="entry name" value="SLL1691 PROTEIN"/>
    <property type="match status" value="1"/>
</dbReference>
<proteinExistence type="predicted"/>
<protein>
    <submittedName>
        <fullName evidence="3">DUF4351 domain-containing protein</fullName>
    </submittedName>
</protein>
<evidence type="ECO:0000259" key="2">
    <source>
        <dbReference type="Pfam" id="PF14261"/>
    </source>
</evidence>